<evidence type="ECO:0000313" key="7">
    <source>
        <dbReference type="Proteomes" id="UP000008370"/>
    </source>
</evidence>
<dbReference type="InterPro" id="IPR029510">
    <property type="entry name" value="Ald_DH_CS_GLU"/>
</dbReference>
<keyword evidence="7" id="KW-1185">Reference proteome</keyword>
<dbReference type="FunFam" id="3.40.309.10:FF:000012">
    <property type="entry name" value="Betaine aldehyde dehydrogenase"/>
    <property type="match status" value="1"/>
</dbReference>
<dbReference type="PANTHER" id="PTHR11699">
    <property type="entry name" value="ALDEHYDE DEHYDROGENASE-RELATED"/>
    <property type="match status" value="1"/>
</dbReference>
<dbReference type="FunFam" id="3.40.605.10:FF:000026">
    <property type="entry name" value="Aldehyde dehydrogenase, putative"/>
    <property type="match status" value="1"/>
</dbReference>
<dbReference type="FunFam" id="3.40.605.10:FF:000007">
    <property type="entry name" value="NAD/NADP-dependent betaine aldehyde dehydrogenase"/>
    <property type="match status" value="1"/>
</dbReference>
<dbReference type="InterPro" id="IPR016160">
    <property type="entry name" value="Ald_DH_CS_CYS"/>
</dbReference>
<comment type="similarity">
    <text evidence="1 4">Belongs to the aldehyde dehydrogenase family.</text>
</comment>
<dbReference type="SUPFAM" id="SSF53720">
    <property type="entry name" value="ALDH-like"/>
    <property type="match status" value="1"/>
</dbReference>
<dbReference type="InParanoid" id="K5W5U6"/>
<dbReference type="EMBL" id="JH930473">
    <property type="protein sequence ID" value="EKM54309.1"/>
    <property type="molecule type" value="Genomic_DNA"/>
</dbReference>
<evidence type="ECO:0000313" key="6">
    <source>
        <dbReference type="EMBL" id="EKM54309.1"/>
    </source>
</evidence>
<reference evidence="6 7" key="1">
    <citation type="journal article" date="2012" name="BMC Genomics">
        <title>Comparative genomics of the white-rot fungi, Phanerochaete carnosa and P. chrysosporium, to elucidate the genetic basis of the distinct wood types they colonize.</title>
        <authorList>
            <person name="Suzuki H."/>
            <person name="MacDonald J."/>
            <person name="Syed K."/>
            <person name="Salamov A."/>
            <person name="Hori C."/>
            <person name="Aerts A."/>
            <person name="Henrissat B."/>
            <person name="Wiebenga A."/>
            <person name="vanKuyk P.A."/>
            <person name="Barry K."/>
            <person name="Lindquist E."/>
            <person name="LaButti K."/>
            <person name="Lapidus A."/>
            <person name="Lucas S."/>
            <person name="Coutinho P."/>
            <person name="Gong Y."/>
            <person name="Samejima M."/>
            <person name="Mahadevan R."/>
            <person name="Abou-Zaid M."/>
            <person name="de Vries R.P."/>
            <person name="Igarashi K."/>
            <person name="Yadav J.S."/>
            <person name="Grigoriev I.V."/>
            <person name="Master E.R."/>
        </authorList>
    </citation>
    <scope>NUCLEOTIDE SEQUENCE [LARGE SCALE GENOMIC DNA]</scope>
    <source>
        <strain evidence="6 7">HHB-10118-sp</strain>
    </source>
</reference>
<dbReference type="Pfam" id="PF00171">
    <property type="entry name" value="Aldedh"/>
    <property type="match status" value="1"/>
</dbReference>
<dbReference type="PROSITE" id="PS00070">
    <property type="entry name" value="ALDEHYDE_DEHYDR_CYS"/>
    <property type="match status" value="1"/>
</dbReference>
<proteinExistence type="inferred from homology"/>
<keyword evidence="2 4" id="KW-0560">Oxidoreductase</keyword>
<dbReference type="OrthoDB" id="310895at2759"/>
<feature type="domain" description="Aldehyde dehydrogenase" evidence="5">
    <location>
        <begin position="34"/>
        <end position="492"/>
    </location>
</feature>
<accession>K5W5U6</accession>
<evidence type="ECO:0000256" key="2">
    <source>
        <dbReference type="ARBA" id="ARBA00023002"/>
    </source>
</evidence>
<organism evidence="6 7">
    <name type="scientific">Phanerochaete carnosa (strain HHB-10118-sp)</name>
    <name type="common">White-rot fungus</name>
    <name type="synonym">Peniophora carnosa</name>
    <dbReference type="NCBI Taxonomy" id="650164"/>
    <lineage>
        <taxon>Eukaryota</taxon>
        <taxon>Fungi</taxon>
        <taxon>Dikarya</taxon>
        <taxon>Basidiomycota</taxon>
        <taxon>Agaricomycotina</taxon>
        <taxon>Agaricomycetes</taxon>
        <taxon>Polyporales</taxon>
        <taxon>Phanerochaetaceae</taxon>
        <taxon>Phanerochaete</taxon>
    </lineage>
</organism>
<gene>
    <name evidence="6" type="ORF">PHACADRAFT_258089</name>
</gene>
<dbReference type="CDD" id="cd07091">
    <property type="entry name" value="ALDH_F1-2_Ald2-like"/>
    <property type="match status" value="1"/>
</dbReference>
<dbReference type="Gene3D" id="3.40.309.10">
    <property type="entry name" value="Aldehyde Dehydrogenase, Chain A, domain 2"/>
    <property type="match status" value="1"/>
</dbReference>
<evidence type="ECO:0000256" key="1">
    <source>
        <dbReference type="ARBA" id="ARBA00009986"/>
    </source>
</evidence>
<dbReference type="InterPro" id="IPR015590">
    <property type="entry name" value="Aldehyde_DH_dom"/>
</dbReference>
<protein>
    <recommendedName>
        <fullName evidence="5">Aldehyde dehydrogenase domain-containing protein</fullName>
    </recommendedName>
</protein>
<dbReference type="KEGG" id="pco:PHACADRAFT_258089"/>
<feature type="active site" evidence="3">
    <location>
        <position position="269"/>
    </location>
</feature>
<evidence type="ECO:0000256" key="4">
    <source>
        <dbReference type="RuleBase" id="RU003345"/>
    </source>
</evidence>
<dbReference type="GeneID" id="18917021"/>
<evidence type="ECO:0000259" key="5">
    <source>
        <dbReference type="Pfam" id="PF00171"/>
    </source>
</evidence>
<dbReference type="HOGENOM" id="CLU_005391_0_2_1"/>
<dbReference type="Gene3D" id="3.40.605.10">
    <property type="entry name" value="Aldehyde Dehydrogenase, Chain A, domain 1"/>
    <property type="match status" value="1"/>
</dbReference>
<dbReference type="GO" id="GO:0004030">
    <property type="term" value="F:aldehyde dehydrogenase [NAD(P)+] activity"/>
    <property type="evidence" value="ECO:0007669"/>
    <property type="project" value="UniProtKB-ARBA"/>
</dbReference>
<dbReference type="STRING" id="650164.K5W5U6"/>
<dbReference type="RefSeq" id="XP_007397007.1">
    <property type="nucleotide sequence ID" value="XM_007396945.1"/>
</dbReference>
<dbReference type="InterPro" id="IPR016163">
    <property type="entry name" value="Ald_DH_C"/>
</dbReference>
<dbReference type="PROSITE" id="PS00687">
    <property type="entry name" value="ALDEHYDE_DEHYDR_GLU"/>
    <property type="match status" value="1"/>
</dbReference>
<dbReference type="Proteomes" id="UP000008370">
    <property type="component" value="Unassembled WGS sequence"/>
</dbReference>
<name>K5W5U6_PHACS</name>
<sequence>MPGIFNHQFATDLYKGAVAVNTGLFINGQFVDPVDSETIDVFNPADGSVITKVSAASAKDVDIAVKAAKAAFKTSWGLKVPGSERGKLLNKLADLLEKNADTFGAIEALDAGKSFVHAKHLDVTDAVGNLRYYAGWADKNHGKTIETTEAKFAYTRHEPIGVVGMIVPWNFPLMIAVWKIAPALATGNTIVLKPSEVTPLSALKLAELVKEVGFPDGVFNVVTGHGAVAGQAITDHPLVGKVSFTGSTIVGRKVMETAAKTNLKRVTLELGGKSPTLIFDDANLEQTVKWVCGTIFHHSGQMCAAGSRIFVQEGIYDKFLQLFAGAAASIKQGDGFKATTHQGPVVSKTQLDRVLGYIESGKQEGARVVAGGSRGEGSGYFVKPTIFADVKPDMKIVREEIFGPVGVVIKFKTEEEAIEAANDTDYGLASFVFTENLSRAIRVSNAVEAGNCFVNQAALLCPQVPFGGYKQSGHGKEMGEYALENYTQVKAVHINLGLKL</sequence>
<dbReference type="AlphaFoldDB" id="K5W5U6"/>
<dbReference type="InterPro" id="IPR016162">
    <property type="entry name" value="Ald_DH_N"/>
</dbReference>
<dbReference type="InterPro" id="IPR016161">
    <property type="entry name" value="Ald_DH/histidinol_DH"/>
</dbReference>
<evidence type="ECO:0000256" key="3">
    <source>
        <dbReference type="PROSITE-ProRule" id="PRU10007"/>
    </source>
</evidence>